<proteinExistence type="predicted"/>
<comment type="caution">
    <text evidence="2">The sequence shown here is derived from an EMBL/GenBank/DDBJ whole genome shotgun (WGS) entry which is preliminary data.</text>
</comment>
<feature type="transmembrane region" description="Helical" evidence="1">
    <location>
        <begin position="154"/>
        <end position="174"/>
    </location>
</feature>
<dbReference type="STRING" id="909626.AQJ91_42155"/>
<evidence type="ECO:0000313" key="3">
    <source>
        <dbReference type="Proteomes" id="UP000053260"/>
    </source>
</evidence>
<organism evidence="2 3">
    <name type="scientific">Streptomyces dysideae</name>
    <dbReference type="NCBI Taxonomy" id="909626"/>
    <lineage>
        <taxon>Bacteria</taxon>
        <taxon>Bacillati</taxon>
        <taxon>Actinomycetota</taxon>
        <taxon>Actinomycetes</taxon>
        <taxon>Kitasatosporales</taxon>
        <taxon>Streptomycetaceae</taxon>
        <taxon>Streptomyces</taxon>
    </lineage>
</organism>
<feature type="transmembrane region" description="Helical" evidence="1">
    <location>
        <begin position="121"/>
        <end position="142"/>
    </location>
</feature>
<dbReference type="Pfam" id="PF04341">
    <property type="entry name" value="DUF485"/>
    <property type="match status" value="1"/>
</dbReference>
<evidence type="ECO:0000313" key="2">
    <source>
        <dbReference type="EMBL" id="KUO15301.1"/>
    </source>
</evidence>
<gene>
    <name evidence="2" type="ORF">AQJ91_42155</name>
</gene>
<dbReference type="AlphaFoldDB" id="A0A101UR30"/>
<dbReference type="InterPro" id="IPR007436">
    <property type="entry name" value="DUF485"/>
</dbReference>
<evidence type="ECO:0008006" key="4">
    <source>
        <dbReference type="Google" id="ProtNLM"/>
    </source>
</evidence>
<dbReference type="EMBL" id="LMXB01000117">
    <property type="protein sequence ID" value="KUO15301.1"/>
    <property type="molecule type" value="Genomic_DNA"/>
</dbReference>
<keyword evidence="1" id="KW-1133">Transmembrane helix</keyword>
<keyword evidence="1" id="KW-0472">Membrane</keyword>
<dbReference type="Proteomes" id="UP000053260">
    <property type="component" value="Unassembled WGS sequence"/>
</dbReference>
<accession>A0A101UR30</accession>
<dbReference type="OrthoDB" id="4336644at2"/>
<evidence type="ECO:0000256" key="1">
    <source>
        <dbReference type="SAM" id="Phobius"/>
    </source>
</evidence>
<dbReference type="RefSeq" id="WP_067033458.1">
    <property type="nucleotide sequence ID" value="NZ_KQ949119.1"/>
</dbReference>
<name>A0A101UR30_9ACTN</name>
<sequence length="201" mass="21748">MYPQSRPPQQDALAAVILYLSRLDHGRLYSDDELARAMNDCYASFGSLDTLSLRYGRSLSSEGTEARARRERRAWASRVAADLARRHPHARSVPIASGTTLSAALEAAGVPRRARAAHRRALLAGAPVIALYLLISGSANAARDFMALPVAGPLNVGLGLGLLQLVAVAAWVLWYGRYSETSLDPLLESLGTSTEELRHRS</sequence>
<protein>
    <recommendedName>
        <fullName evidence="4">DUF485 domain-containing protein</fullName>
    </recommendedName>
</protein>
<keyword evidence="3" id="KW-1185">Reference proteome</keyword>
<keyword evidence="1" id="KW-0812">Transmembrane</keyword>
<reference evidence="2 3" key="1">
    <citation type="submission" date="2015-10" db="EMBL/GenBank/DDBJ databases">
        <title>Draft genome sequence of Streptomyces sp. RV15, isolated from a marine sponge.</title>
        <authorList>
            <person name="Ruckert C."/>
            <person name="Abdelmohsen U.R."/>
            <person name="Winkler A."/>
            <person name="Hentschel U."/>
            <person name="Kalinowski J."/>
            <person name="Kampfer P."/>
            <person name="Glaeser S."/>
        </authorList>
    </citation>
    <scope>NUCLEOTIDE SEQUENCE [LARGE SCALE GENOMIC DNA]</scope>
    <source>
        <strain evidence="2 3">RV15</strain>
    </source>
</reference>